<dbReference type="AlphaFoldDB" id="A0A0M3HUR7"/>
<dbReference type="WBParaSite" id="ALUE_0000657901-mRNA-1">
    <property type="protein sequence ID" value="ALUE_0000657901-mRNA-1"/>
    <property type="gene ID" value="ALUE_0000657901"/>
</dbReference>
<reference evidence="2" key="1">
    <citation type="submission" date="2017-02" db="UniProtKB">
        <authorList>
            <consortium name="WormBaseParasite"/>
        </authorList>
    </citation>
    <scope>IDENTIFICATION</scope>
</reference>
<sequence>MILLRSRSFLVIVIGEEYTSSRRASCFPFSSWGHQLIDLQLADSVKCPEMATVHNPAQCRRRLVVLVARMTQIKRAGVKTSTAAKELMKM</sequence>
<accession>A0A0M3HUR7</accession>
<name>A0A0M3HUR7_ASCLU</name>
<proteinExistence type="predicted"/>
<protein>
    <submittedName>
        <fullName evidence="2">Secreted protein</fullName>
    </submittedName>
</protein>
<evidence type="ECO:0000313" key="2">
    <source>
        <dbReference type="WBParaSite" id="ALUE_0000657901-mRNA-1"/>
    </source>
</evidence>
<organism evidence="1 2">
    <name type="scientific">Ascaris lumbricoides</name>
    <name type="common">Giant roundworm</name>
    <dbReference type="NCBI Taxonomy" id="6252"/>
    <lineage>
        <taxon>Eukaryota</taxon>
        <taxon>Metazoa</taxon>
        <taxon>Ecdysozoa</taxon>
        <taxon>Nematoda</taxon>
        <taxon>Chromadorea</taxon>
        <taxon>Rhabditida</taxon>
        <taxon>Spirurina</taxon>
        <taxon>Ascaridomorpha</taxon>
        <taxon>Ascaridoidea</taxon>
        <taxon>Ascarididae</taxon>
        <taxon>Ascaris</taxon>
    </lineage>
</organism>
<keyword evidence="1" id="KW-1185">Reference proteome</keyword>
<dbReference type="Proteomes" id="UP000036681">
    <property type="component" value="Unplaced"/>
</dbReference>
<evidence type="ECO:0000313" key="1">
    <source>
        <dbReference type="Proteomes" id="UP000036681"/>
    </source>
</evidence>